<gene>
    <name evidence="1" type="ORF">FHR84_002694</name>
</gene>
<evidence type="ECO:0000313" key="1">
    <source>
        <dbReference type="EMBL" id="NYH79360.1"/>
    </source>
</evidence>
<dbReference type="AlphaFoldDB" id="A0A852YZE0"/>
<dbReference type="Proteomes" id="UP000548304">
    <property type="component" value="Unassembled WGS sequence"/>
</dbReference>
<dbReference type="InterPro" id="IPR036689">
    <property type="entry name" value="ESAT-6-like_sf"/>
</dbReference>
<organism evidence="1 2">
    <name type="scientific">Actinopolyspora biskrensis</name>
    <dbReference type="NCBI Taxonomy" id="1470178"/>
    <lineage>
        <taxon>Bacteria</taxon>
        <taxon>Bacillati</taxon>
        <taxon>Actinomycetota</taxon>
        <taxon>Actinomycetes</taxon>
        <taxon>Actinopolysporales</taxon>
        <taxon>Actinopolysporaceae</taxon>
        <taxon>Actinopolyspora</taxon>
    </lineage>
</organism>
<protein>
    <recommendedName>
        <fullName evidence="3">Excreted virulence factor EspC, type VII ESX diderm</fullName>
    </recommendedName>
</protein>
<dbReference type="Gene3D" id="1.10.287.1060">
    <property type="entry name" value="ESAT-6-like"/>
    <property type="match status" value="1"/>
</dbReference>
<accession>A0A852YZE0</accession>
<comment type="caution">
    <text evidence="1">The sequence shown here is derived from an EMBL/GenBank/DDBJ whole genome shotgun (WGS) entry which is preliminary data.</text>
</comment>
<reference evidence="1 2" key="1">
    <citation type="submission" date="2020-07" db="EMBL/GenBank/DDBJ databases">
        <title>Genomic Encyclopedia of Type Strains, Phase III (KMG-III): the genomes of soil and plant-associated and newly described type strains.</title>
        <authorList>
            <person name="Whitman W."/>
        </authorList>
    </citation>
    <scope>NUCLEOTIDE SEQUENCE [LARGE SCALE GENOMIC DNA]</scope>
    <source>
        <strain evidence="1 2">CECT 8576</strain>
    </source>
</reference>
<keyword evidence="2" id="KW-1185">Reference proteome</keyword>
<sequence length="110" mass="12000">MSGFRGDPRRLTEQADAFGEHAADAERAVAKLRDALESARDCWGADEVGERFAALHLPGVERALTALDELPARLGELGTKFSETAETYRRADDAAVERVDGVDGGQRERE</sequence>
<dbReference type="RefSeq" id="WP_179535760.1">
    <property type="nucleotide sequence ID" value="NZ_JACBYW010000004.1"/>
</dbReference>
<proteinExistence type="predicted"/>
<name>A0A852YZE0_9ACTN</name>
<evidence type="ECO:0000313" key="2">
    <source>
        <dbReference type="Proteomes" id="UP000548304"/>
    </source>
</evidence>
<evidence type="ECO:0008006" key="3">
    <source>
        <dbReference type="Google" id="ProtNLM"/>
    </source>
</evidence>
<dbReference type="EMBL" id="JACBYW010000004">
    <property type="protein sequence ID" value="NYH79360.1"/>
    <property type="molecule type" value="Genomic_DNA"/>
</dbReference>
<dbReference type="SUPFAM" id="SSF140453">
    <property type="entry name" value="EsxAB dimer-like"/>
    <property type="match status" value="1"/>
</dbReference>